<proteinExistence type="predicted"/>
<dbReference type="Proteomes" id="UP001589693">
    <property type="component" value="Unassembled WGS sequence"/>
</dbReference>
<dbReference type="RefSeq" id="WP_377852520.1">
    <property type="nucleotide sequence ID" value="NZ_JBHLZU010000011.1"/>
</dbReference>
<feature type="transmembrane region" description="Helical" evidence="1">
    <location>
        <begin position="114"/>
        <end position="131"/>
    </location>
</feature>
<gene>
    <name evidence="2" type="ORF">ACFFQA_14830</name>
</gene>
<feature type="transmembrane region" description="Helical" evidence="1">
    <location>
        <begin position="67"/>
        <end position="84"/>
    </location>
</feature>
<dbReference type="EMBL" id="JBHLZU010000011">
    <property type="protein sequence ID" value="MFB9905209.1"/>
    <property type="molecule type" value="Genomic_DNA"/>
</dbReference>
<keyword evidence="1" id="KW-0812">Transmembrane</keyword>
<keyword evidence="1" id="KW-0472">Membrane</keyword>
<keyword evidence="1" id="KW-1133">Transmembrane helix</keyword>
<accession>A0ABV5ZZ09</accession>
<comment type="caution">
    <text evidence="2">The sequence shown here is derived from an EMBL/GenBank/DDBJ whole genome shotgun (WGS) entry which is preliminary data.</text>
</comment>
<feature type="transmembrane region" description="Helical" evidence="1">
    <location>
        <begin position="12"/>
        <end position="35"/>
    </location>
</feature>
<organism evidence="2 3">
    <name type="scientific">Allokutzneria oryzae</name>
    <dbReference type="NCBI Taxonomy" id="1378989"/>
    <lineage>
        <taxon>Bacteria</taxon>
        <taxon>Bacillati</taxon>
        <taxon>Actinomycetota</taxon>
        <taxon>Actinomycetes</taxon>
        <taxon>Pseudonocardiales</taxon>
        <taxon>Pseudonocardiaceae</taxon>
        <taxon>Allokutzneria</taxon>
    </lineage>
</organism>
<sequence>MSNDPTASVKSVRTAVAVWLALATFCTLDVLMTWFEHAALRRSLVDSGIATPDNVDVLLNNVLWQKTVFQLAFAVVYIVLALLLRRGHAWTRIALIAVSVFQVFLLLSGGSLNPVVILILALATGALMLTWRQSTTDWLAAVRAER</sequence>
<evidence type="ECO:0000313" key="2">
    <source>
        <dbReference type="EMBL" id="MFB9905209.1"/>
    </source>
</evidence>
<keyword evidence="3" id="KW-1185">Reference proteome</keyword>
<evidence type="ECO:0000313" key="3">
    <source>
        <dbReference type="Proteomes" id="UP001589693"/>
    </source>
</evidence>
<evidence type="ECO:0000256" key="1">
    <source>
        <dbReference type="SAM" id="Phobius"/>
    </source>
</evidence>
<protein>
    <recommendedName>
        <fullName evidence="4">DUF2127 domain-containing protein</fullName>
    </recommendedName>
</protein>
<name>A0ABV5ZZ09_9PSEU</name>
<reference evidence="2 3" key="1">
    <citation type="submission" date="2024-09" db="EMBL/GenBank/DDBJ databases">
        <authorList>
            <person name="Sun Q."/>
            <person name="Mori K."/>
        </authorList>
    </citation>
    <scope>NUCLEOTIDE SEQUENCE [LARGE SCALE GENOMIC DNA]</scope>
    <source>
        <strain evidence="2 3">TBRC 7907</strain>
    </source>
</reference>
<evidence type="ECO:0008006" key="4">
    <source>
        <dbReference type="Google" id="ProtNLM"/>
    </source>
</evidence>